<dbReference type="OrthoDB" id="1934430at2759"/>
<proteinExistence type="predicted"/>
<reference evidence="1" key="1">
    <citation type="submission" date="2021-03" db="EMBL/GenBank/DDBJ databases">
        <authorList>
            <person name="Li Z."/>
            <person name="Yang C."/>
        </authorList>
    </citation>
    <scope>NUCLEOTIDE SEQUENCE</scope>
    <source>
        <strain evidence="1">Dzin_1.0</strain>
        <tissue evidence="1">Leaf</tissue>
    </source>
</reference>
<keyword evidence="2" id="KW-1185">Reference proteome</keyword>
<sequence length="312" mass="33446">MENPNAIASGQRGNLAFAMENPFSLKVGQVFTGFGVGCGVGIGVGRPIYLGAIPMVQQVLTAARGATDALSGVGRHVNGSLKKFGVKNIEAGVGCGVGIGHGFGIGVALKPGVVQRVQSSLALAMANIMMRMGIAPKVPSIQNIIPGSFQSNSMLSGSSDKSAYTSISSSSILDLASKTTGSMQQHPIIDESSHQESTNSSSESKGSLFGSKCVKVINEFLQNPVLKNNEDTDLNELAENLRSQNNVLQVLLKHQQVIEQLIEENQMLRRVLTEDLHVKPSKLHASKEIKIRSNYQCPDCFECRRRERKAAR</sequence>
<comment type="caution">
    <text evidence="1">The sequence shown here is derived from an EMBL/GenBank/DDBJ whole genome shotgun (WGS) entry which is preliminary data.</text>
</comment>
<evidence type="ECO:0000313" key="1">
    <source>
        <dbReference type="EMBL" id="KAJ0961855.1"/>
    </source>
</evidence>
<name>A0A9D5BWF3_9LILI</name>
<dbReference type="PANTHER" id="PTHR36051">
    <property type="entry name" value="DYNAMIN"/>
    <property type="match status" value="1"/>
</dbReference>
<organism evidence="1 2">
    <name type="scientific">Dioscorea zingiberensis</name>
    <dbReference type="NCBI Taxonomy" id="325984"/>
    <lineage>
        <taxon>Eukaryota</taxon>
        <taxon>Viridiplantae</taxon>
        <taxon>Streptophyta</taxon>
        <taxon>Embryophyta</taxon>
        <taxon>Tracheophyta</taxon>
        <taxon>Spermatophyta</taxon>
        <taxon>Magnoliopsida</taxon>
        <taxon>Liliopsida</taxon>
        <taxon>Dioscoreales</taxon>
        <taxon>Dioscoreaceae</taxon>
        <taxon>Dioscorea</taxon>
    </lineage>
</organism>
<reference evidence="1" key="2">
    <citation type="journal article" date="2022" name="Hortic Res">
        <title>The genome of Dioscorea zingiberensis sheds light on the biosynthesis, origin and evolution of the medicinally important diosgenin saponins.</title>
        <authorList>
            <person name="Li Y."/>
            <person name="Tan C."/>
            <person name="Li Z."/>
            <person name="Guo J."/>
            <person name="Li S."/>
            <person name="Chen X."/>
            <person name="Wang C."/>
            <person name="Dai X."/>
            <person name="Yang H."/>
            <person name="Song W."/>
            <person name="Hou L."/>
            <person name="Xu J."/>
            <person name="Tong Z."/>
            <person name="Xu A."/>
            <person name="Yuan X."/>
            <person name="Wang W."/>
            <person name="Yang Q."/>
            <person name="Chen L."/>
            <person name="Sun Z."/>
            <person name="Wang K."/>
            <person name="Pan B."/>
            <person name="Chen J."/>
            <person name="Bao Y."/>
            <person name="Liu F."/>
            <person name="Qi X."/>
            <person name="Gang D.R."/>
            <person name="Wen J."/>
            <person name="Li J."/>
        </authorList>
    </citation>
    <scope>NUCLEOTIDE SEQUENCE</scope>
    <source>
        <strain evidence="1">Dzin_1.0</strain>
    </source>
</reference>
<dbReference type="EMBL" id="JAGGNH010000010">
    <property type="protein sequence ID" value="KAJ0961855.1"/>
    <property type="molecule type" value="Genomic_DNA"/>
</dbReference>
<evidence type="ECO:0000313" key="2">
    <source>
        <dbReference type="Proteomes" id="UP001085076"/>
    </source>
</evidence>
<dbReference type="Proteomes" id="UP001085076">
    <property type="component" value="Miscellaneous, Linkage group lg10"/>
</dbReference>
<protein>
    <submittedName>
        <fullName evidence="1">Uncharacterized protein</fullName>
    </submittedName>
</protein>
<dbReference type="PANTHER" id="PTHR36051:SF2">
    <property type="entry name" value="DYNAMIN"/>
    <property type="match status" value="1"/>
</dbReference>
<accession>A0A9D5BWF3</accession>
<gene>
    <name evidence="1" type="ORF">J5N97_029683</name>
</gene>
<dbReference type="AlphaFoldDB" id="A0A9D5BWF3"/>